<dbReference type="SMART" id="SM00330">
    <property type="entry name" value="PIPKc"/>
    <property type="match status" value="1"/>
</dbReference>
<dbReference type="SUPFAM" id="SSF56104">
    <property type="entry name" value="SAICAR synthase-like"/>
    <property type="match status" value="1"/>
</dbReference>
<dbReference type="HOGENOM" id="CLU_860513_0_0_1"/>
<evidence type="ECO:0000256" key="1">
    <source>
        <dbReference type="PROSITE-ProRule" id="PRU00781"/>
    </source>
</evidence>
<dbReference type="PANTHER" id="PTHR23086">
    <property type="entry name" value="PHOSPHATIDYLINOSITOL-4-PHOSPHATE 5-KINASE"/>
    <property type="match status" value="1"/>
</dbReference>
<evidence type="ECO:0000259" key="2">
    <source>
        <dbReference type="PROSITE" id="PS51455"/>
    </source>
</evidence>
<accession>C5M9Q3</accession>
<dbReference type="VEuPathDB" id="FungiDB:CTRG_02215"/>
<feature type="domain" description="PIPK" evidence="2">
    <location>
        <begin position="1"/>
        <end position="322"/>
    </location>
</feature>
<dbReference type="GO" id="GO:0046854">
    <property type="term" value="P:phosphatidylinositol phosphate biosynthetic process"/>
    <property type="evidence" value="ECO:0007669"/>
    <property type="project" value="TreeGrafter"/>
</dbReference>
<dbReference type="PANTHER" id="PTHR23086:SF8">
    <property type="entry name" value="PHOSPHATIDYLINOSITOL 5-PHOSPHATE 4-KINASE, ISOFORM A"/>
    <property type="match status" value="1"/>
</dbReference>
<name>C5M9Q3_CANTT</name>
<dbReference type="InterPro" id="IPR027484">
    <property type="entry name" value="PInositol-4-P-5-kinase_N"/>
</dbReference>
<dbReference type="GO" id="GO:0016308">
    <property type="term" value="F:1-phosphatidylinositol-4-phosphate 5-kinase activity"/>
    <property type="evidence" value="ECO:0007669"/>
    <property type="project" value="TreeGrafter"/>
</dbReference>
<dbReference type="PROSITE" id="PS51455">
    <property type="entry name" value="PIPK"/>
    <property type="match status" value="1"/>
</dbReference>
<organism evidence="3 4">
    <name type="scientific">Candida tropicalis (strain ATCC MYA-3404 / T1)</name>
    <name type="common">Yeast</name>
    <dbReference type="NCBI Taxonomy" id="294747"/>
    <lineage>
        <taxon>Eukaryota</taxon>
        <taxon>Fungi</taxon>
        <taxon>Dikarya</taxon>
        <taxon>Ascomycota</taxon>
        <taxon>Saccharomycotina</taxon>
        <taxon>Pichiomycetes</taxon>
        <taxon>Debaryomycetaceae</taxon>
        <taxon>Candida/Lodderomyces clade</taxon>
        <taxon>Candida</taxon>
    </lineage>
</organism>
<dbReference type="AlphaFoldDB" id="C5M9Q3"/>
<dbReference type="Proteomes" id="UP000002037">
    <property type="component" value="Unassembled WGS sequence"/>
</dbReference>
<dbReference type="eggNOG" id="KOG0229">
    <property type="taxonomic scope" value="Eukaryota"/>
</dbReference>
<dbReference type="InterPro" id="IPR027483">
    <property type="entry name" value="PInositol-4-P-4/5-kinase_C_sf"/>
</dbReference>
<keyword evidence="4" id="KW-1185">Reference proteome</keyword>
<dbReference type="Gene3D" id="3.30.800.10">
    <property type="entry name" value="Phosphatidylinositol Phosphate Kinase II Beta"/>
    <property type="match status" value="1"/>
</dbReference>
<dbReference type="Pfam" id="PF01504">
    <property type="entry name" value="PIP5K"/>
    <property type="match status" value="2"/>
</dbReference>
<keyword evidence="1" id="KW-0067">ATP-binding</keyword>
<dbReference type="STRING" id="294747.C5M9Q3"/>
<dbReference type="InterPro" id="IPR002498">
    <property type="entry name" value="PInositol-4-P-4/5-kinase_core"/>
</dbReference>
<dbReference type="KEGG" id="ctp:CTRG_02215"/>
<dbReference type="GO" id="GO:0005886">
    <property type="term" value="C:plasma membrane"/>
    <property type="evidence" value="ECO:0007669"/>
    <property type="project" value="TreeGrafter"/>
</dbReference>
<keyword evidence="1" id="KW-0808">Transferase</keyword>
<keyword evidence="1" id="KW-0418">Kinase</keyword>
<proteinExistence type="predicted"/>
<dbReference type="Gene3D" id="3.30.810.10">
    <property type="entry name" value="2-Layer Sandwich"/>
    <property type="match status" value="1"/>
</dbReference>
<dbReference type="CDD" id="cd00139">
    <property type="entry name" value="PIPKc"/>
    <property type="match status" value="1"/>
</dbReference>
<sequence length="323" mass="38354">MDVNYITETHILYYLTRGIQTSCRLTEPPISINDLTQDDFNERRIFQINNKIESKKNEFEFTTYSPDVFQGLRSFYKIDNFYDEIIKNNEIPFEEFKSPGKSGSLFFLKNEYLFKQVEKEELDILIKHLNDYLDYLKFCKLTLLPRYYGAYSIKLENKNVHFIVTNYLFHQCQIDSIYDLKGSTTGRETNHQDINDEVIFKDIDFIDHEKLITIPSNHKRKEFMYQLKRDVIFLSQFGLMDYSLLVGFGQTSYKPHKLKCVSYDNDNGETVYLGLIDCLTKYTLKKNFQTFINSMSIPKKEASAIPPKEYRTRFIKFINTITK</sequence>
<evidence type="ECO:0000313" key="4">
    <source>
        <dbReference type="Proteomes" id="UP000002037"/>
    </source>
</evidence>
<dbReference type="RefSeq" id="XP_002547918.1">
    <property type="nucleotide sequence ID" value="XM_002547872.1"/>
</dbReference>
<evidence type="ECO:0000313" key="3">
    <source>
        <dbReference type="EMBL" id="EER33397.1"/>
    </source>
</evidence>
<gene>
    <name evidence="3" type="ORF">CTRG_02215</name>
</gene>
<dbReference type="GO" id="GO:0005524">
    <property type="term" value="F:ATP binding"/>
    <property type="evidence" value="ECO:0007669"/>
    <property type="project" value="UniProtKB-UniRule"/>
</dbReference>
<dbReference type="OrthoDB" id="20783at2759"/>
<protein>
    <recommendedName>
        <fullName evidence="2">PIPK domain-containing protein</fullName>
    </recommendedName>
</protein>
<reference evidence="3 4" key="1">
    <citation type="journal article" date="2009" name="Nature">
        <title>Evolution of pathogenicity and sexual reproduction in eight Candida genomes.</title>
        <authorList>
            <person name="Butler G."/>
            <person name="Rasmussen M.D."/>
            <person name="Lin M.F."/>
            <person name="Santos M.A."/>
            <person name="Sakthikumar S."/>
            <person name="Munro C.A."/>
            <person name="Rheinbay E."/>
            <person name="Grabherr M."/>
            <person name="Forche A."/>
            <person name="Reedy J.L."/>
            <person name="Agrafioti I."/>
            <person name="Arnaud M.B."/>
            <person name="Bates S."/>
            <person name="Brown A.J."/>
            <person name="Brunke S."/>
            <person name="Costanzo M.C."/>
            <person name="Fitzpatrick D.A."/>
            <person name="de Groot P.W."/>
            <person name="Harris D."/>
            <person name="Hoyer L.L."/>
            <person name="Hube B."/>
            <person name="Klis F.M."/>
            <person name="Kodira C."/>
            <person name="Lennard N."/>
            <person name="Logue M.E."/>
            <person name="Martin R."/>
            <person name="Neiman A.M."/>
            <person name="Nikolaou E."/>
            <person name="Quail M.A."/>
            <person name="Quinn J."/>
            <person name="Santos M.C."/>
            <person name="Schmitzberger F.F."/>
            <person name="Sherlock G."/>
            <person name="Shah P."/>
            <person name="Silverstein K.A."/>
            <person name="Skrzypek M.S."/>
            <person name="Soll D."/>
            <person name="Staggs R."/>
            <person name="Stansfield I."/>
            <person name="Stumpf M.P."/>
            <person name="Sudbery P.E."/>
            <person name="Srikantha T."/>
            <person name="Zeng Q."/>
            <person name="Berman J."/>
            <person name="Berriman M."/>
            <person name="Heitman J."/>
            <person name="Gow N.A."/>
            <person name="Lorenz M.C."/>
            <person name="Birren B.W."/>
            <person name="Kellis M."/>
            <person name="Cuomo C.A."/>
        </authorList>
    </citation>
    <scope>NUCLEOTIDE SEQUENCE [LARGE SCALE GENOMIC DNA]</scope>
    <source>
        <strain evidence="4">ATCC MYA-3404 / T1</strain>
    </source>
</reference>
<dbReference type="GeneID" id="8296917"/>
<keyword evidence="1" id="KW-0547">Nucleotide-binding</keyword>
<dbReference type="EMBL" id="GG692397">
    <property type="protein sequence ID" value="EER33397.1"/>
    <property type="molecule type" value="Genomic_DNA"/>
</dbReference>
<dbReference type="InterPro" id="IPR023610">
    <property type="entry name" value="PInositol-4/5-P-5/4-kinase"/>
</dbReference>